<keyword evidence="10" id="KW-0902">Two-component regulatory system</keyword>
<dbReference type="PROSITE" id="PS50109">
    <property type="entry name" value="HIS_KIN"/>
    <property type="match status" value="1"/>
</dbReference>
<keyword evidence="16" id="KW-1185">Reference proteome</keyword>
<dbReference type="CDD" id="cd00075">
    <property type="entry name" value="HATPase"/>
    <property type="match status" value="1"/>
</dbReference>
<evidence type="ECO:0000256" key="5">
    <source>
        <dbReference type="ARBA" id="ARBA00022553"/>
    </source>
</evidence>
<keyword evidence="4" id="KW-1003">Cell membrane</keyword>
<keyword evidence="7" id="KW-0547">Nucleotide-binding</keyword>
<dbReference type="InterPro" id="IPR036097">
    <property type="entry name" value="HisK_dim/P_sf"/>
</dbReference>
<dbReference type="Proteomes" id="UP001154322">
    <property type="component" value="Unassembled WGS sequence"/>
</dbReference>
<dbReference type="RefSeq" id="WP_213425841.1">
    <property type="nucleotide sequence ID" value="NZ_AP031286.1"/>
</dbReference>
<comment type="catalytic activity">
    <reaction evidence="1">
        <text>ATP + protein L-histidine = ADP + protein N-phospho-L-histidine.</text>
        <dbReference type="EC" id="2.7.13.3"/>
    </reaction>
</comment>
<keyword evidence="8 15" id="KW-0418">Kinase</keyword>
<feature type="transmembrane region" description="Helical" evidence="12">
    <location>
        <begin position="38"/>
        <end position="62"/>
    </location>
</feature>
<dbReference type="Gene3D" id="3.30.565.10">
    <property type="entry name" value="Histidine kinase-like ATPase, C-terminal domain"/>
    <property type="match status" value="1"/>
</dbReference>
<dbReference type="InterPro" id="IPR005467">
    <property type="entry name" value="His_kinase_dom"/>
</dbReference>
<evidence type="ECO:0000313" key="15">
    <source>
        <dbReference type="EMBL" id="CAH8243451.1"/>
    </source>
</evidence>
<evidence type="ECO:0000256" key="12">
    <source>
        <dbReference type="SAM" id="Phobius"/>
    </source>
</evidence>
<dbReference type="Pfam" id="PF00512">
    <property type="entry name" value="HisKA"/>
    <property type="match status" value="1"/>
</dbReference>
<feature type="domain" description="Histidine kinase" evidence="13">
    <location>
        <begin position="126"/>
        <end position="344"/>
    </location>
</feature>
<dbReference type="Gene3D" id="1.10.287.130">
    <property type="match status" value="1"/>
</dbReference>
<dbReference type="GO" id="GO:0016301">
    <property type="term" value="F:kinase activity"/>
    <property type="evidence" value="ECO:0007669"/>
    <property type="project" value="UniProtKB-KW"/>
</dbReference>
<dbReference type="PANTHER" id="PTHR45453">
    <property type="entry name" value="PHOSPHATE REGULON SENSOR PROTEIN PHOR"/>
    <property type="match status" value="1"/>
</dbReference>
<dbReference type="InterPro" id="IPR003594">
    <property type="entry name" value="HATPase_dom"/>
</dbReference>
<evidence type="ECO:0000256" key="6">
    <source>
        <dbReference type="ARBA" id="ARBA00022679"/>
    </source>
</evidence>
<keyword evidence="12" id="KW-0812">Transmembrane</keyword>
<dbReference type="SMART" id="SM00387">
    <property type="entry name" value="HATPase_c"/>
    <property type="match status" value="1"/>
</dbReference>
<dbReference type="CDD" id="cd00082">
    <property type="entry name" value="HisKA"/>
    <property type="match status" value="1"/>
</dbReference>
<organism evidence="15 16">
    <name type="scientific">Paenibacillus melissococcoides</name>
    <dbReference type="NCBI Taxonomy" id="2912268"/>
    <lineage>
        <taxon>Bacteria</taxon>
        <taxon>Bacillati</taxon>
        <taxon>Bacillota</taxon>
        <taxon>Bacilli</taxon>
        <taxon>Bacillales</taxon>
        <taxon>Paenibacillaceae</taxon>
        <taxon>Paenibacillus</taxon>
    </lineage>
</organism>
<dbReference type="InterPro" id="IPR003661">
    <property type="entry name" value="HisK_dim/P_dom"/>
</dbReference>
<keyword evidence="12" id="KW-1133">Transmembrane helix</keyword>
<protein>
    <recommendedName>
        <fullName evidence="3">histidine kinase</fullName>
        <ecNumber evidence="3">2.7.13.3</ecNumber>
    </recommendedName>
</protein>
<dbReference type="EMBL" id="CALYLO010000001">
    <property type="protein sequence ID" value="CAH8243451.1"/>
    <property type="molecule type" value="Genomic_DNA"/>
</dbReference>
<dbReference type="PANTHER" id="PTHR45453:SF1">
    <property type="entry name" value="PHOSPHATE REGULON SENSOR PROTEIN PHOR"/>
    <property type="match status" value="1"/>
</dbReference>
<dbReference type="Pfam" id="PF02518">
    <property type="entry name" value="HATPase_c"/>
    <property type="match status" value="1"/>
</dbReference>
<evidence type="ECO:0000256" key="3">
    <source>
        <dbReference type="ARBA" id="ARBA00012438"/>
    </source>
</evidence>
<reference evidence="15" key="1">
    <citation type="submission" date="2022-06" db="EMBL/GenBank/DDBJ databases">
        <authorList>
            <person name="Dietemann V."/>
            <person name="Ory F."/>
            <person name="Dainat B."/>
            <person name="Oberhansli S."/>
        </authorList>
    </citation>
    <scope>NUCLEOTIDE SEQUENCE</scope>
    <source>
        <strain evidence="15">Ena-SAMPLE-TAB-26-04-2022-14:26:32:270-5432</strain>
    </source>
</reference>
<proteinExistence type="predicted"/>
<name>A0ABM9FWA8_9BACL</name>
<evidence type="ECO:0000259" key="13">
    <source>
        <dbReference type="PROSITE" id="PS50109"/>
    </source>
</evidence>
<evidence type="ECO:0000256" key="7">
    <source>
        <dbReference type="ARBA" id="ARBA00022741"/>
    </source>
</evidence>
<gene>
    <name evidence="15" type="ORF">WJ0W_000691</name>
</gene>
<comment type="caution">
    <text evidence="15">The sequence shown here is derived from an EMBL/GenBank/DDBJ whole genome shotgun (WGS) entry which is preliminary data.</text>
</comment>
<evidence type="ECO:0000313" key="16">
    <source>
        <dbReference type="Proteomes" id="UP001154322"/>
    </source>
</evidence>
<evidence type="ECO:0000256" key="10">
    <source>
        <dbReference type="ARBA" id="ARBA00023012"/>
    </source>
</evidence>
<keyword evidence="11 12" id="KW-0472">Membrane</keyword>
<dbReference type="InterPro" id="IPR004358">
    <property type="entry name" value="Sig_transdc_His_kin-like_C"/>
</dbReference>
<dbReference type="CDD" id="cd06225">
    <property type="entry name" value="HAMP"/>
    <property type="match status" value="1"/>
</dbReference>
<dbReference type="InterPro" id="IPR003660">
    <property type="entry name" value="HAMP_dom"/>
</dbReference>
<keyword evidence="5" id="KW-0597">Phosphoprotein</keyword>
<keyword evidence="9" id="KW-0067">ATP-binding</keyword>
<sequence>MKLRTLVLLSYLISLIIVTLILFVAYKQMFLDYDRLRIAMMITVSSSVLSFLINSLFIFPMARHITRLNKQSQDIARGHYDQLLNKSRVVELRELAESMHKMGLGIKAKIKMLQDEERRRNELIANLSHDIKTPIASIKSYWEALVDEVVTDPTEVQNYLLGIGKQTERVVSFANELLAIASIDDKEIAFKPEVVWIDELILDTLQGFEAQISRENRVIDVNISEDCVSVRTDKVCIQRILYNLVGNAIKFSKPGTSIRLHIHCDDTYTYIEVKDEGIGIPQDEMDKIFERFYRVEKSRNQQYGGSGLGLAIAKELTEFIHGRLTVTSGQGIGSIFIIRIPNEFGSEFELNENSYFTK</sequence>
<accession>A0ABM9FWA8</accession>
<evidence type="ECO:0000256" key="8">
    <source>
        <dbReference type="ARBA" id="ARBA00022777"/>
    </source>
</evidence>
<dbReference type="PRINTS" id="PR00344">
    <property type="entry name" value="BCTRLSENSOR"/>
</dbReference>
<dbReference type="InterPro" id="IPR036890">
    <property type="entry name" value="HATPase_C_sf"/>
</dbReference>
<dbReference type="SMART" id="SM00388">
    <property type="entry name" value="HisKA"/>
    <property type="match status" value="1"/>
</dbReference>
<evidence type="ECO:0000256" key="1">
    <source>
        <dbReference type="ARBA" id="ARBA00000085"/>
    </source>
</evidence>
<keyword evidence="6" id="KW-0808">Transferase</keyword>
<evidence type="ECO:0000256" key="4">
    <source>
        <dbReference type="ARBA" id="ARBA00022475"/>
    </source>
</evidence>
<dbReference type="InterPro" id="IPR050351">
    <property type="entry name" value="BphY/WalK/GraS-like"/>
</dbReference>
<dbReference type="PROSITE" id="PS50885">
    <property type="entry name" value="HAMP"/>
    <property type="match status" value="1"/>
</dbReference>
<dbReference type="Gene3D" id="6.10.340.10">
    <property type="match status" value="1"/>
</dbReference>
<feature type="transmembrane region" description="Helical" evidence="12">
    <location>
        <begin position="6"/>
        <end position="26"/>
    </location>
</feature>
<evidence type="ECO:0000256" key="11">
    <source>
        <dbReference type="ARBA" id="ARBA00023136"/>
    </source>
</evidence>
<dbReference type="SUPFAM" id="SSF55874">
    <property type="entry name" value="ATPase domain of HSP90 chaperone/DNA topoisomerase II/histidine kinase"/>
    <property type="match status" value="1"/>
</dbReference>
<comment type="subcellular location">
    <subcellularLocation>
        <location evidence="2">Cell membrane</location>
        <topology evidence="2">Multi-pass membrane protein</topology>
    </subcellularLocation>
</comment>
<dbReference type="SUPFAM" id="SSF47384">
    <property type="entry name" value="Homodimeric domain of signal transducing histidine kinase"/>
    <property type="match status" value="1"/>
</dbReference>
<dbReference type="EC" id="2.7.13.3" evidence="3"/>
<evidence type="ECO:0000259" key="14">
    <source>
        <dbReference type="PROSITE" id="PS50885"/>
    </source>
</evidence>
<feature type="domain" description="HAMP" evidence="14">
    <location>
        <begin position="59"/>
        <end position="111"/>
    </location>
</feature>
<evidence type="ECO:0000256" key="9">
    <source>
        <dbReference type="ARBA" id="ARBA00022840"/>
    </source>
</evidence>
<evidence type="ECO:0000256" key="2">
    <source>
        <dbReference type="ARBA" id="ARBA00004651"/>
    </source>
</evidence>